<dbReference type="VEuPathDB" id="VectorBase:BGLB027463"/>
<dbReference type="EnsemblMetazoa" id="BGLB027463-RA">
    <property type="protein sequence ID" value="BGLB027463-PA"/>
    <property type="gene ID" value="BGLB027463"/>
</dbReference>
<feature type="compositionally biased region" description="Basic and acidic residues" evidence="1">
    <location>
        <begin position="189"/>
        <end position="200"/>
    </location>
</feature>
<feature type="compositionally biased region" description="Basic and acidic residues" evidence="1">
    <location>
        <begin position="334"/>
        <end position="344"/>
    </location>
</feature>
<feature type="region of interest" description="Disordered" evidence="1">
    <location>
        <begin position="1"/>
        <end position="101"/>
    </location>
</feature>
<evidence type="ECO:0000313" key="3">
    <source>
        <dbReference type="Proteomes" id="UP000076420"/>
    </source>
</evidence>
<dbReference type="VEuPathDB" id="VectorBase:BGLAX_050402"/>
<dbReference type="KEGG" id="bgt:106073140"/>
<reference evidence="2" key="1">
    <citation type="submission" date="2020-05" db="UniProtKB">
        <authorList>
            <consortium name="EnsemblMetazoa"/>
        </authorList>
    </citation>
    <scope>IDENTIFICATION</scope>
    <source>
        <strain evidence="2">BB02</strain>
    </source>
</reference>
<feature type="compositionally biased region" description="Basic and acidic residues" evidence="1">
    <location>
        <begin position="376"/>
        <end position="387"/>
    </location>
</feature>
<proteinExistence type="predicted"/>
<evidence type="ECO:0000256" key="1">
    <source>
        <dbReference type="SAM" id="MobiDB-lite"/>
    </source>
</evidence>
<feature type="compositionally biased region" description="Polar residues" evidence="1">
    <location>
        <begin position="389"/>
        <end position="404"/>
    </location>
</feature>
<sequence length="455" mass="50710">MLGNQPPLTTSQLEPNDENGQYYVCYRKSPSRPMPEPPIYVTEQRSSLSNPRNNAQPSMTDYQRATINEERSRSSPDKQRKSSLSAQDRDGARLQKAHSMLDEDNLNFMTRRKSDVQGSTDFAFAAGDDEADEARVSRRTSSLPLKTANSEFLPERRTTPYDEMFQEKLLSQRPSLKNQGGEVPQETPLDNRDRKAEIMNRPRSGYVDATPEHQQLLEKNLTSKTTPIRADDSRNRTSQELTAVSSSISDSTSTRESRERMMLEDLDADDNDLTATSQRRPKNEGRPDTDLPRQSQTLVKQATVPEVGGAESPIYNQSARRISFAREAFNPKSSRNDFKGRKSDATMSSPAAGPGVKHIMCRPLPSPTKGSPINSKHGEMATEEPHHPASSTPREPQCPASSTPREPYCPASSNPREPQRRPDADDTTELEWTTSEDCSIMSPPGVSRGKVGETV</sequence>
<dbReference type="AlphaFoldDB" id="A0A2C9L612"/>
<feature type="region of interest" description="Disordered" evidence="1">
    <location>
        <begin position="171"/>
        <end position="455"/>
    </location>
</feature>
<feature type="compositionally biased region" description="Basic and acidic residues" evidence="1">
    <location>
        <begin position="67"/>
        <end position="80"/>
    </location>
</feature>
<name>A0A2C9L612_BIOGL</name>
<feature type="compositionally biased region" description="Basic and acidic residues" evidence="1">
    <location>
        <begin position="253"/>
        <end position="263"/>
    </location>
</feature>
<evidence type="ECO:0000313" key="2">
    <source>
        <dbReference type="EnsemblMetazoa" id="BGLB027463-PA"/>
    </source>
</evidence>
<dbReference type="Proteomes" id="UP000076420">
    <property type="component" value="Unassembled WGS sequence"/>
</dbReference>
<gene>
    <name evidence="2" type="primary">106073140</name>
</gene>
<feature type="compositionally biased region" description="Polar residues" evidence="1">
    <location>
        <begin position="1"/>
        <end position="14"/>
    </location>
</feature>
<organism evidence="2 3">
    <name type="scientific">Biomphalaria glabrata</name>
    <name type="common">Bloodfluke planorb</name>
    <name type="synonym">Freshwater snail</name>
    <dbReference type="NCBI Taxonomy" id="6526"/>
    <lineage>
        <taxon>Eukaryota</taxon>
        <taxon>Metazoa</taxon>
        <taxon>Spiralia</taxon>
        <taxon>Lophotrochozoa</taxon>
        <taxon>Mollusca</taxon>
        <taxon>Gastropoda</taxon>
        <taxon>Heterobranchia</taxon>
        <taxon>Euthyneura</taxon>
        <taxon>Panpulmonata</taxon>
        <taxon>Hygrophila</taxon>
        <taxon>Lymnaeoidea</taxon>
        <taxon>Planorbidae</taxon>
        <taxon>Biomphalaria</taxon>
    </lineage>
</organism>
<protein>
    <submittedName>
        <fullName evidence="2">Uncharacterized protein</fullName>
    </submittedName>
</protein>
<accession>A0A2C9L612</accession>
<feature type="compositionally biased region" description="Basic and acidic residues" evidence="1">
    <location>
        <begin position="281"/>
        <end position="291"/>
    </location>
</feature>
<feature type="compositionally biased region" description="Polar residues" evidence="1">
    <location>
        <begin position="43"/>
        <end position="66"/>
    </location>
</feature>